<name>A0A3R7F8N7_CLOSI</name>
<sequence>MLKHGVYNMSSAQESDELSLMSHRGTVVKFSLVVDQMAVDLFAELDNWLANVLSPVEETSSVRRGSNILSCYWLIGICLLGTKRLQANCQARRTDQLPSDQPPVNPPKLPIFRGFPSPFSHLKFIAQTYGVRKHKRSPCRWHECTGR</sequence>
<reference evidence="1 2" key="2">
    <citation type="journal article" date="2021" name="Genomics">
        <title>High-quality reference genome for Clonorchis sinensis.</title>
        <authorList>
            <person name="Young N.D."/>
            <person name="Stroehlein A.J."/>
            <person name="Kinkar L."/>
            <person name="Wang T."/>
            <person name="Sohn W.M."/>
            <person name="Chang B.C.H."/>
            <person name="Kaur P."/>
            <person name="Weisz D."/>
            <person name="Dudchenko O."/>
            <person name="Aiden E.L."/>
            <person name="Korhonen P.K."/>
            <person name="Gasser R.B."/>
        </authorList>
    </citation>
    <scope>NUCLEOTIDE SEQUENCE [LARGE SCALE GENOMIC DNA]</scope>
    <source>
        <strain evidence="1">Cs-k2</strain>
    </source>
</reference>
<dbReference type="OrthoDB" id="6314747at2759"/>
<accession>A0A3R7F8N7</accession>
<dbReference type="Proteomes" id="UP000286415">
    <property type="component" value="Unassembled WGS sequence"/>
</dbReference>
<evidence type="ECO:0000313" key="1">
    <source>
        <dbReference type="EMBL" id="KAG5454237.1"/>
    </source>
</evidence>
<protein>
    <submittedName>
        <fullName evidence="1">Uncharacterized protein</fullName>
    </submittedName>
</protein>
<proteinExistence type="predicted"/>
<gene>
    <name evidence="1" type="ORF">CSKR_111771</name>
</gene>
<dbReference type="EMBL" id="NIRI02000010">
    <property type="protein sequence ID" value="KAG5454237.1"/>
    <property type="molecule type" value="Genomic_DNA"/>
</dbReference>
<comment type="caution">
    <text evidence="1">The sequence shown here is derived from an EMBL/GenBank/DDBJ whole genome shotgun (WGS) entry which is preliminary data.</text>
</comment>
<evidence type="ECO:0000313" key="2">
    <source>
        <dbReference type="Proteomes" id="UP000286415"/>
    </source>
</evidence>
<reference evidence="1 2" key="1">
    <citation type="journal article" date="2018" name="Biotechnol. Adv.">
        <title>Improved genomic resources and new bioinformatic workflow for the carcinogenic parasite Clonorchis sinensis: Biotechnological implications.</title>
        <authorList>
            <person name="Wang D."/>
            <person name="Korhonen P.K."/>
            <person name="Gasser R.B."/>
            <person name="Young N.D."/>
        </authorList>
    </citation>
    <scope>NUCLEOTIDE SEQUENCE [LARGE SCALE GENOMIC DNA]</scope>
    <source>
        <strain evidence="1">Cs-k2</strain>
    </source>
</reference>
<dbReference type="AlphaFoldDB" id="A0A3R7F8N7"/>
<dbReference type="InParanoid" id="A0A3R7F8N7"/>
<organism evidence="1 2">
    <name type="scientific">Clonorchis sinensis</name>
    <name type="common">Chinese liver fluke</name>
    <dbReference type="NCBI Taxonomy" id="79923"/>
    <lineage>
        <taxon>Eukaryota</taxon>
        <taxon>Metazoa</taxon>
        <taxon>Spiralia</taxon>
        <taxon>Lophotrochozoa</taxon>
        <taxon>Platyhelminthes</taxon>
        <taxon>Trematoda</taxon>
        <taxon>Digenea</taxon>
        <taxon>Opisthorchiida</taxon>
        <taxon>Opisthorchiata</taxon>
        <taxon>Opisthorchiidae</taxon>
        <taxon>Clonorchis</taxon>
    </lineage>
</organism>
<keyword evidence="2" id="KW-1185">Reference proteome</keyword>